<proteinExistence type="predicted"/>
<protein>
    <submittedName>
        <fullName evidence="2">Mitochondrial protein AtMg00240</fullName>
    </submittedName>
</protein>
<gene>
    <name evidence="2" type="primary">LOC142166288</name>
</gene>
<organism evidence="1 2">
    <name type="scientific">Nicotiana tabacum</name>
    <name type="common">Common tobacco</name>
    <dbReference type="NCBI Taxonomy" id="4097"/>
    <lineage>
        <taxon>Eukaryota</taxon>
        <taxon>Viridiplantae</taxon>
        <taxon>Streptophyta</taxon>
        <taxon>Embryophyta</taxon>
        <taxon>Tracheophyta</taxon>
        <taxon>Spermatophyta</taxon>
        <taxon>Magnoliopsida</taxon>
        <taxon>eudicotyledons</taxon>
        <taxon>Gunneridae</taxon>
        <taxon>Pentapetalae</taxon>
        <taxon>asterids</taxon>
        <taxon>lamiids</taxon>
        <taxon>Solanales</taxon>
        <taxon>Solanaceae</taxon>
        <taxon>Nicotianoideae</taxon>
        <taxon>Nicotianeae</taxon>
        <taxon>Nicotiana</taxon>
    </lineage>
</organism>
<sequence length="141" mass="16245">MTQRKFTNDLLKEYNYLGYTTVSSPLDSTIKLKAGEGSLLLYPMYYRKLVEKLNFLTNTKLDIAYNVQHLSRFMKAPREPHLKAVWHVLRYLKQDPRLGIFLSKDPNYGLKAYCDSDWASCPDSRKSVSGYIVLLGDSPIS</sequence>
<dbReference type="Proteomes" id="UP000790787">
    <property type="component" value="Chromosome 2"/>
</dbReference>
<keyword evidence="1" id="KW-1185">Reference proteome</keyword>
<evidence type="ECO:0000313" key="2">
    <source>
        <dbReference type="RefSeq" id="XP_075081209.1"/>
    </source>
</evidence>
<accession>A0AC58S8D8</accession>
<name>A0AC58S8D8_TOBAC</name>
<dbReference type="RefSeq" id="XP_075081209.1">
    <property type="nucleotide sequence ID" value="XM_075225108.1"/>
</dbReference>
<reference evidence="2" key="2">
    <citation type="submission" date="2025-08" db="UniProtKB">
        <authorList>
            <consortium name="RefSeq"/>
        </authorList>
    </citation>
    <scope>IDENTIFICATION</scope>
    <source>
        <tissue evidence="2">Leaf</tissue>
    </source>
</reference>
<reference evidence="1" key="1">
    <citation type="journal article" date="2014" name="Nat. Commun.">
        <title>The tobacco genome sequence and its comparison with those of tomato and potato.</title>
        <authorList>
            <person name="Sierro N."/>
            <person name="Battey J.N."/>
            <person name="Ouadi S."/>
            <person name="Bakaher N."/>
            <person name="Bovet L."/>
            <person name="Willig A."/>
            <person name="Goepfert S."/>
            <person name="Peitsch M.C."/>
            <person name="Ivanov N.V."/>
        </authorList>
    </citation>
    <scope>NUCLEOTIDE SEQUENCE [LARGE SCALE GENOMIC DNA]</scope>
</reference>
<evidence type="ECO:0000313" key="1">
    <source>
        <dbReference type="Proteomes" id="UP000790787"/>
    </source>
</evidence>